<evidence type="ECO:0000256" key="8">
    <source>
        <dbReference type="ARBA" id="ARBA00022842"/>
    </source>
</evidence>
<dbReference type="CDD" id="cd05403">
    <property type="entry name" value="NT_KNTase_like"/>
    <property type="match status" value="1"/>
</dbReference>
<dbReference type="Gene3D" id="3.30.460.10">
    <property type="entry name" value="Beta Polymerase, domain 2"/>
    <property type="match status" value="1"/>
</dbReference>
<keyword evidence="8" id="KW-0460">Magnesium</keyword>
<keyword evidence="6" id="KW-0547">Nucleotide-binding</keyword>
<dbReference type="SUPFAM" id="SSF81301">
    <property type="entry name" value="Nucleotidyltransferase"/>
    <property type="match status" value="1"/>
</dbReference>
<evidence type="ECO:0000259" key="10">
    <source>
        <dbReference type="Pfam" id="PF01909"/>
    </source>
</evidence>
<dbReference type="PANTHER" id="PTHR33571">
    <property type="entry name" value="SSL8005 PROTEIN"/>
    <property type="match status" value="1"/>
</dbReference>
<dbReference type="InterPro" id="IPR002934">
    <property type="entry name" value="Polymerase_NTP_transf_dom"/>
</dbReference>
<organism evidence="11 12">
    <name type="scientific">Arcobacter arenosus</name>
    <dbReference type="NCBI Taxonomy" id="2576037"/>
    <lineage>
        <taxon>Bacteria</taxon>
        <taxon>Pseudomonadati</taxon>
        <taxon>Campylobacterota</taxon>
        <taxon>Epsilonproteobacteria</taxon>
        <taxon>Campylobacterales</taxon>
        <taxon>Arcobacteraceae</taxon>
        <taxon>Arcobacter</taxon>
    </lineage>
</organism>
<evidence type="ECO:0000256" key="2">
    <source>
        <dbReference type="ARBA" id="ARBA00022649"/>
    </source>
</evidence>
<keyword evidence="2" id="KW-1277">Toxin-antitoxin system</keyword>
<evidence type="ECO:0000256" key="4">
    <source>
        <dbReference type="ARBA" id="ARBA00022695"/>
    </source>
</evidence>
<evidence type="ECO:0000256" key="6">
    <source>
        <dbReference type="ARBA" id="ARBA00022741"/>
    </source>
</evidence>
<evidence type="ECO:0000256" key="9">
    <source>
        <dbReference type="ARBA" id="ARBA00038276"/>
    </source>
</evidence>
<evidence type="ECO:0000313" key="12">
    <source>
        <dbReference type="Proteomes" id="UP000308901"/>
    </source>
</evidence>
<dbReference type="RefSeq" id="WP_138150877.1">
    <property type="nucleotide sequence ID" value="NZ_VANU01000001.1"/>
</dbReference>
<sequence>MTKEFIINYLSEHKDEFSQKFGITKLGLFGSYVRDEAKNSSDVDILIELENNLTNIHEKKLEFKKTLEDFFHLNVDIAREKYLKPLSKQEILKEVEFV</sequence>
<evidence type="ECO:0000256" key="5">
    <source>
        <dbReference type="ARBA" id="ARBA00022723"/>
    </source>
</evidence>
<proteinExistence type="inferred from homology"/>
<dbReference type="EMBL" id="VANU01000001">
    <property type="protein sequence ID" value="TLP40587.1"/>
    <property type="molecule type" value="Genomic_DNA"/>
</dbReference>
<keyword evidence="7" id="KW-0067">ATP-binding</keyword>
<dbReference type="OrthoDB" id="5334523at2"/>
<name>A0A5R8Y396_9BACT</name>
<keyword evidence="12" id="KW-1185">Reference proteome</keyword>
<evidence type="ECO:0000313" key="11">
    <source>
        <dbReference type="EMBL" id="TLP40587.1"/>
    </source>
</evidence>
<dbReference type="PANTHER" id="PTHR33571:SF14">
    <property type="entry name" value="PROTEIN ADENYLYLTRANSFERASE MJ0435-RELATED"/>
    <property type="match status" value="1"/>
</dbReference>
<dbReference type="Proteomes" id="UP000308901">
    <property type="component" value="Unassembled WGS sequence"/>
</dbReference>
<comment type="caution">
    <text evidence="11">The sequence shown here is derived from an EMBL/GenBank/DDBJ whole genome shotgun (WGS) entry which is preliminary data.</text>
</comment>
<dbReference type="GO" id="GO:0046872">
    <property type="term" value="F:metal ion binding"/>
    <property type="evidence" value="ECO:0007669"/>
    <property type="project" value="UniProtKB-KW"/>
</dbReference>
<feature type="domain" description="Polymerase nucleotidyl transferase" evidence="10">
    <location>
        <begin position="10"/>
        <end position="96"/>
    </location>
</feature>
<gene>
    <name evidence="11" type="ORF">FDK22_00815</name>
</gene>
<evidence type="ECO:0000256" key="1">
    <source>
        <dbReference type="ARBA" id="ARBA00001946"/>
    </source>
</evidence>
<accession>A0A5R8Y396</accession>
<evidence type="ECO:0000256" key="3">
    <source>
        <dbReference type="ARBA" id="ARBA00022679"/>
    </source>
</evidence>
<dbReference type="InterPro" id="IPR052038">
    <property type="entry name" value="Type-VII_TA_antitoxin"/>
</dbReference>
<comment type="cofactor">
    <cofactor evidence="1">
        <name>Mg(2+)</name>
        <dbReference type="ChEBI" id="CHEBI:18420"/>
    </cofactor>
</comment>
<keyword evidence="5" id="KW-0479">Metal-binding</keyword>
<dbReference type="GO" id="GO:0016779">
    <property type="term" value="F:nucleotidyltransferase activity"/>
    <property type="evidence" value="ECO:0007669"/>
    <property type="project" value="UniProtKB-KW"/>
</dbReference>
<protein>
    <recommendedName>
        <fullName evidence="10">Polymerase nucleotidyl transferase domain-containing protein</fullName>
    </recommendedName>
</protein>
<keyword evidence="4" id="KW-0548">Nucleotidyltransferase</keyword>
<dbReference type="Pfam" id="PF01909">
    <property type="entry name" value="NTP_transf_2"/>
    <property type="match status" value="1"/>
</dbReference>
<reference evidence="11 12" key="1">
    <citation type="submission" date="2019-05" db="EMBL/GenBank/DDBJ databases">
        <title>Arcobacter sp. nov., isolated from sea sediment.</title>
        <authorList>
            <person name="Kim W."/>
        </authorList>
    </citation>
    <scope>NUCLEOTIDE SEQUENCE [LARGE SCALE GENOMIC DNA]</scope>
    <source>
        <strain evidence="11 12">CAU 1517</strain>
    </source>
</reference>
<keyword evidence="3" id="KW-0808">Transferase</keyword>
<comment type="similarity">
    <text evidence="9">Belongs to the MntA antitoxin family.</text>
</comment>
<dbReference type="InterPro" id="IPR043519">
    <property type="entry name" value="NT_sf"/>
</dbReference>
<evidence type="ECO:0000256" key="7">
    <source>
        <dbReference type="ARBA" id="ARBA00022840"/>
    </source>
</evidence>
<dbReference type="GO" id="GO:0005524">
    <property type="term" value="F:ATP binding"/>
    <property type="evidence" value="ECO:0007669"/>
    <property type="project" value="UniProtKB-KW"/>
</dbReference>
<dbReference type="AlphaFoldDB" id="A0A5R8Y396"/>